<dbReference type="GO" id="GO:0004673">
    <property type="term" value="F:protein histidine kinase activity"/>
    <property type="evidence" value="ECO:0007669"/>
    <property type="project" value="UniProtKB-EC"/>
</dbReference>
<feature type="transmembrane region" description="Helical" evidence="1">
    <location>
        <begin position="20"/>
        <end position="40"/>
    </location>
</feature>
<name>A0ABW8GMK4_9PROT</name>
<gene>
    <name evidence="3" type="ORF">ACIKP9_09750</name>
</gene>
<dbReference type="SUPFAM" id="SSF55874">
    <property type="entry name" value="ATPase domain of HSP90 chaperone/DNA topoisomerase II/histidine kinase"/>
    <property type="match status" value="1"/>
</dbReference>
<sequence>MAIIKQNAIHSLKLPDFRNLGICLRILVVANLLGLFASLAASNDLTEWLPGFTRWCALMQPVLLLSLLAVYAIQPWLTKLHGYIAYPITLLIPVAFSLLAHVVASEILHIDLASSLLRTLTLTASITAITLLYLQLRQRALTPAIAEARLQALQARIRPHFLFNSINAVLSIVRSDSKQAETALMDMADLFRVLMADNRELVPLAQELALCRQYLALEKLRLEHRLNLDWQVDNMPQDALIPPLILQPLLENAVYHGIEPLDEGGTISIQLHSTRNELHIQLRNPYQPGSTHHPGNRMALSNIRERLQLHFDAEASLNIRQDNGHYAVHIIIPYRHRAAA</sequence>
<dbReference type="Gene3D" id="3.30.565.10">
    <property type="entry name" value="Histidine kinase-like ATPase, C-terminal domain"/>
    <property type="match status" value="1"/>
</dbReference>
<evidence type="ECO:0000256" key="1">
    <source>
        <dbReference type="SAM" id="Phobius"/>
    </source>
</evidence>
<evidence type="ECO:0000259" key="2">
    <source>
        <dbReference type="Pfam" id="PF06580"/>
    </source>
</evidence>
<dbReference type="RefSeq" id="WP_400882011.1">
    <property type="nucleotide sequence ID" value="NZ_JBIWXY010000002.1"/>
</dbReference>
<dbReference type="InterPro" id="IPR010559">
    <property type="entry name" value="Sig_transdc_His_kin_internal"/>
</dbReference>
<protein>
    <submittedName>
        <fullName evidence="3">Sensor histidine kinase</fullName>
        <ecNumber evidence="3">2.7.13.3</ecNumber>
    </submittedName>
</protein>
<keyword evidence="1" id="KW-0472">Membrane</keyword>
<feature type="transmembrane region" description="Helical" evidence="1">
    <location>
        <begin position="52"/>
        <end position="71"/>
    </location>
</feature>
<dbReference type="InterPro" id="IPR036890">
    <property type="entry name" value="HATPase_C_sf"/>
</dbReference>
<accession>A0ABW8GMK4</accession>
<dbReference type="InterPro" id="IPR050640">
    <property type="entry name" value="Bact_2-comp_sensor_kinase"/>
</dbReference>
<keyword evidence="3" id="KW-0808">Transferase</keyword>
<reference evidence="3 4" key="1">
    <citation type="submission" date="2024-11" db="EMBL/GenBank/DDBJ databases">
        <authorList>
            <person name="Kaparullina E.N."/>
            <person name="Delegan Y.A."/>
            <person name="Doronina N.V."/>
        </authorList>
    </citation>
    <scope>NUCLEOTIDE SEQUENCE [LARGE SCALE GENOMIC DNA]</scope>
    <source>
        <strain evidence="3 4">7sh_L</strain>
    </source>
</reference>
<dbReference type="Pfam" id="PF06580">
    <property type="entry name" value="His_kinase"/>
    <property type="match status" value="1"/>
</dbReference>
<organism evidence="3 4">
    <name type="scientific">Methylobacillus methanolivorans</name>
    <dbReference type="NCBI Taxonomy" id="1848927"/>
    <lineage>
        <taxon>Bacteria</taxon>
        <taxon>Pseudomonadati</taxon>
        <taxon>Pseudomonadota</taxon>
        <taxon>Betaproteobacteria</taxon>
        <taxon>Nitrosomonadales</taxon>
        <taxon>Methylophilaceae</taxon>
        <taxon>Methylobacillus</taxon>
    </lineage>
</organism>
<dbReference type="Proteomes" id="UP001617669">
    <property type="component" value="Unassembled WGS sequence"/>
</dbReference>
<evidence type="ECO:0000313" key="3">
    <source>
        <dbReference type="EMBL" id="MFJ5446509.1"/>
    </source>
</evidence>
<proteinExistence type="predicted"/>
<feature type="transmembrane region" description="Helical" evidence="1">
    <location>
        <begin position="83"/>
        <end position="104"/>
    </location>
</feature>
<keyword evidence="3" id="KW-0418">Kinase</keyword>
<keyword evidence="1" id="KW-1133">Transmembrane helix</keyword>
<keyword evidence="4" id="KW-1185">Reference proteome</keyword>
<comment type="caution">
    <text evidence="3">The sequence shown here is derived from an EMBL/GenBank/DDBJ whole genome shotgun (WGS) entry which is preliminary data.</text>
</comment>
<feature type="domain" description="Signal transduction histidine kinase internal region" evidence="2">
    <location>
        <begin position="148"/>
        <end position="226"/>
    </location>
</feature>
<keyword evidence="1" id="KW-0812">Transmembrane</keyword>
<dbReference type="EMBL" id="JBIWXY010000002">
    <property type="protein sequence ID" value="MFJ5446509.1"/>
    <property type="molecule type" value="Genomic_DNA"/>
</dbReference>
<dbReference type="PANTHER" id="PTHR34220:SF7">
    <property type="entry name" value="SENSOR HISTIDINE KINASE YPDA"/>
    <property type="match status" value="1"/>
</dbReference>
<feature type="transmembrane region" description="Helical" evidence="1">
    <location>
        <begin position="116"/>
        <end position="134"/>
    </location>
</feature>
<dbReference type="PANTHER" id="PTHR34220">
    <property type="entry name" value="SENSOR HISTIDINE KINASE YPDA"/>
    <property type="match status" value="1"/>
</dbReference>
<evidence type="ECO:0000313" key="4">
    <source>
        <dbReference type="Proteomes" id="UP001617669"/>
    </source>
</evidence>
<dbReference type="EC" id="2.7.13.3" evidence="3"/>